<dbReference type="AlphaFoldDB" id="A0A330LUL7"/>
<name>A0A330LUL7_9GAMM</name>
<proteinExistence type="predicted"/>
<dbReference type="EMBL" id="LS483250">
    <property type="protein sequence ID" value="SQD80644.1"/>
    <property type="molecule type" value="Genomic_DNA"/>
</dbReference>
<organism evidence="1 2">
    <name type="scientific">Moritella yayanosii</name>
    <dbReference type="NCBI Taxonomy" id="69539"/>
    <lineage>
        <taxon>Bacteria</taxon>
        <taxon>Pseudomonadati</taxon>
        <taxon>Pseudomonadota</taxon>
        <taxon>Gammaproteobacteria</taxon>
        <taxon>Alteromonadales</taxon>
        <taxon>Moritellaceae</taxon>
        <taxon>Moritella</taxon>
    </lineage>
</organism>
<dbReference type="KEGG" id="mya:MORIYA_4192"/>
<protein>
    <submittedName>
        <fullName evidence="1">Uncharacterized protein</fullName>
    </submittedName>
</protein>
<evidence type="ECO:0000313" key="2">
    <source>
        <dbReference type="Proteomes" id="UP000250163"/>
    </source>
</evidence>
<gene>
    <name evidence="1" type="ORF">MORIYA_4192</name>
</gene>
<accession>A0A330LUL7</accession>
<evidence type="ECO:0000313" key="1">
    <source>
        <dbReference type="EMBL" id="SQD80644.1"/>
    </source>
</evidence>
<reference evidence="2" key="1">
    <citation type="submission" date="2018-05" db="EMBL/GenBank/DDBJ databases">
        <authorList>
            <person name="Cea G.-C."/>
            <person name="William W."/>
        </authorList>
    </citation>
    <scope>NUCLEOTIDE SEQUENCE [LARGE SCALE GENOMIC DNA]</scope>
    <source>
        <strain evidence="2">DB21MT 5</strain>
    </source>
</reference>
<sequence length="96" mass="10757">MLHPKLDLTVENGAIYAFGKKVEIKSGSTSIANDNFDNEIGFNAAIVLTMHFSHQLEFIVDAAYIDIGDESEIEYCAELVYSLIFNTRGDLLQQLR</sequence>
<dbReference type="RefSeq" id="WP_232011692.1">
    <property type="nucleotide sequence ID" value="NZ_LS483250.1"/>
</dbReference>
<keyword evidence="2" id="KW-1185">Reference proteome</keyword>
<dbReference type="Proteomes" id="UP000250163">
    <property type="component" value="Chromosome MORIYA"/>
</dbReference>